<dbReference type="OrthoDB" id="9783269at2"/>
<dbReference type="EMBL" id="CABPRZ010000005">
    <property type="protein sequence ID" value="VVD93425.1"/>
    <property type="molecule type" value="Genomic_DNA"/>
</dbReference>
<feature type="binding site" evidence="3">
    <location>
        <begin position="90"/>
        <end position="93"/>
    </location>
    <ligand>
        <name>substrate</name>
    </ligand>
</feature>
<dbReference type="PROSITE" id="PS00175">
    <property type="entry name" value="PG_MUTASE"/>
    <property type="match status" value="1"/>
</dbReference>
<keyword evidence="1" id="KW-0378">Hydrolase</keyword>
<evidence type="ECO:0000256" key="4">
    <source>
        <dbReference type="SAM" id="MobiDB-lite"/>
    </source>
</evidence>
<dbReference type="GO" id="GO:0045820">
    <property type="term" value="P:negative regulation of glycolytic process"/>
    <property type="evidence" value="ECO:0007669"/>
    <property type="project" value="TreeGrafter"/>
</dbReference>
<dbReference type="GO" id="GO:0004331">
    <property type="term" value="F:fructose-2,6-bisphosphate 2-phosphatase activity"/>
    <property type="evidence" value="ECO:0007669"/>
    <property type="project" value="TreeGrafter"/>
</dbReference>
<dbReference type="CDD" id="cd07067">
    <property type="entry name" value="HP_PGM_like"/>
    <property type="match status" value="1"/>
</dbReference>
<evidence type="ECO:0000256" key="2">
    <source>
        <dbReference type="PIRSR" id="PIRSR613078-1"/>
    </source>
</evidence>
<sequence>MTRTSLTLIRHGETDWNRAKRIQGHTDIPLSEEGVRQAGQLGARIAHDVATHGSVFDRVLSSDLMRAAQTAEPVARACGLTVECTERLRERSYGVFETLVVDEIKAQHAEAYAHWQSRDPDFVIPGGESLTGFYTRVTAYADFLVRHYQGLRVALVAHGGVLDCFYRLATNLALSEPRTYPLLNASVNRLEFDGTSWHVRSWGDVSHLAAGGRDESNDRSDGAAHGQSFAPLATPADRVDPRVV</sequence>
<keyword evidence="6" id="KW-1185">Reference proteome</keyword>
<dbReference type="RefSeq" id="WP_150696609.1">
    <property type="nucleotide sequence ID" value="NZ_CABPRZ010000005.1"/>
</dbReference>
<evidence type="ECO:0000256" key="3">
    <source>
        <dbReference type="PIRSR" id="PIRSR613078-2"/>
    </source>
</evidence>
<name>A0A5E4U012_9BURK</name>
<feature type="region of interest" description="Disordered" evidence="4">
    <location>
        <begin position="212"/>
        <end position="244"/>
    </location>
</feature>
<dbReference type="SMART" id="SM00855">
    <property type="entry name" value="PGAM"/>
    <property type="match status" value="1"/>
</dbReference>
<feature type="binding site" evidence="3">
    <location>
        <begin position="10"/>
        <end position="17"/>
    </location>
    <ligand>
        <name>substrate</name>
    </ligand>
</feature>
<evidence type="ECO:0000256" key="1">
    <source>
        <dbReference type="ARBA" id="ARBA00022801"/>
    </source>
</evidence>
<dbReference type="PANTHER" id="PTHR46517:SF1">
    <property type="entry name" value="FRUCTOSE-2,6-BISPHOSPHATASE TIGAR"/>
    <property type="match status" value="1"/>
</dbReference>
<reference evidence="5 6" key="1">
    <citation type="submission" date="2019-08" db="EMBL/GenBank/DDBJ databases">
        <authorList>
            <person name="Peeters C."/>
        </authorList>
    </citation>
    <scope>NUCLEOTIDE SEQUENCE [LARGE SCALE GENOMIC DNA]</scope>
    <source>
        <strain evidence="5 6">LMG 30175</strain>
    </source>
</reference>
<dbReference type="GO" id="GO:0005829">
    <property type="term" value="C:cytosol"/>
    <property type="evidence" value="ECO:0007669"/>
    <property type="project" value="TreeGrafter"/>
</dbReference>
<evidence type="ECO:0000313" key="6">
    <source>
        <dbReference type="Proteomes" id="UP000414233"/>
    </source>
</evidence>
<evidence type="ECO:0000313" key="5">
    <source>
        <dbReference type="EMBL" id="VVD93425.1"/>
    </source>
</evidence>
<dbReference type="GO" id="GO:0043456">
    <property type="term" value="P:regulation of pentose-phosphate shunt"/>
    <property type="evidence" value="ECO:0007669"/>
    <property type="project" value="TreeGrafter"/>
</dbReference>
<accession>A0A5E4U012</accession>
<protein>
    <submittedName>
        <fullName evidence="5">Histidine phosphatase family protein</fullName>
    </submittedName>
</protein>
<organism evidence="5 6">
    <name type="scientific">Pandoraea terrae</name>
    <dbReference type="NCBI Taxonomy" id="1537710"/>
    <lineage>
        <taxon>Bacteria</taxon>
        <taxon>Pseudomonadati</taxon>
        <taxon>Pseudomonadota</taxon>
        <taxon>Betaproteobacteria</taxon>
        <taxon>Burkholderiales</taxon>
        <taxon>Burkholderiaceae</taxon>
        <taxon>Pandoraea</taxon>
    </lineage>
</organism>
<dbReference type="Proteomes" id="UP000414233">
    <property type="component" value="Unassembled WGS sequence"/>
</dbReference>
<dbReference type="Pfam" id="PF00300">
    <property type="entry name" value="His_Phos_1"/>
    <property type="match status" value="1"/>
</dbReference>
<feature type="binding site" evidence="3">
    <location>
        <position position="66"/>
    </location>
    <ligand>
        <name>substrate</name>
    </ligand>
</feature>
<proteinExistence type="predicted"/>
<dbReference type="InterPro" id="IPR029033">
    <property type="entry name" value="His_PPase_superfam"/>
</dbReference>
<feature type="active site" description="Proton donor/acceptor" evidence="2">
    <location>
        <position position="90"/>
    </location>
</feature>
<dbReference type="InterPro" id="IPR013078">
    <property type="entry name" value="His_Pase_superF_clade-1"/>
</dbReference>
<dbReference type="AlphaFoldDB" id="A0A5E4U012"/>
<feature type="compositionally biased region" description="Basic and acidic residues" evidence="4">
    <location>
        <begin position="212"/>
        <end position="222"/>
    </location>
</feature>
<dbReference type="SUPFAM" id="SSF53254">
    <property type="entry name" value="Phosphoglycerate mutase-like"/>
    <property type="match status" value="1"/>
</dbReference>
<dbReference type="InterPro" id="IPR051695">
    <property type="entry name" value="Phosphoglycerate_Mutase"/>
</dbReference>
<gene>
    <name evidence="5" type="ORF">PTE30175_01681</name>
</gene>
<feature type="active site" description="Tele-phosphohistidine intermediate" evidence="2">
    <location>
        <position position="11"/>
    </location>
</feature>
<dbReference type="PANTHER" id="PTHR46517">
    <property type="entry name" value="FRUCTOSE-2,6-BISPHOSPHATASE TIGAR"/>
    <property type="match status" value="1"/>
</dbReference>
<dbReference type="InterPro" id="IPR001345">
    <property type="entry name" value="PG/BPGM_mutase_AS"/>
</dbReference>
<dbReference type="Gene3D" id="3.40.50.1240">
    <property type="entry name" value="Phosphoglycerate mutase-like"/>
    <property type="match status" value="1"/>
</dbReference>